<dbReference type="InterPro" id="IPR002797">
    <property type="entry name" value="Polysacc_synth"/>
</dbReference>
<feature type="transmembrane region" description="Helical" evidence="6">
    <location>
        <begin position="416"/>
        <end position="434"/>
    </location>
</feature>
<feature type="transmembrane region" description="Helical" evidence="6">
    <location>
        <begin position="327"/>
        <end position="349"/>
    </location>
</feature>
<dbReference type="Pfam" id="PF01943">
    <property type="entry name" value="Polysacc_synt"/>
    <property type="match status" value="1"/>
</dbReference>
<feature type="transmembrane region" description="Helical" evidence="6">
    <location>
        <begin position="356"/>
        <end position="375"/>
    </location>
</feature>
<name>A0A0F9NHS0_9ZZZZ</name>
<keyword evidence="5 6" id="KW-0472">Membrane</keyword>
<evidence type="ECO:0008006" key="8">
    <source>
        <dbReference type="Google" id="ProtNLM"/>
    </source>
</evidence>
<dbReference type="GO" id="GO:0005886">
    <property type="term" value="C:plasma membrane"/>
    <property type="evidence" value="ECO:0007669"/>
    <property type="project" value="UniProtKB-SubCell"/>
</dbReference>
<evidence type="ECO:0000256" key="1">
    <source>
        <dbReference type="ARBA" id="ARBA00004651"/>
    </source>
</evidence>
<proteinExistence type="predicted"/>
<gene>
    <name evidence="7" type="ORF">LCGC14_0965240</name>
</gene>
<feature type="transmembrane region" description="Helical" evidence="6">
    <location>
        <begin position="147"/>
        <end position="167"/>
    </location>
</feature>
<feature type="transmembrane region" description="Helical" evidence="6">
    <location>
        <begin position="244"/>
        <end position="271"/>
    </location>
</feature>
<feature type="transmembrane region" description="Helical" evidence="6">
    <location>
        <begin position="38"/>
        <end position="58"/>
    </location>
</feature>
<feature type="transmembrane region" description="Helical" evidence="6">
    <location>
        <begin position="204"/>
        <end position="224"/>
    </location>
</feature>
<keyword evidence="2" id="KW-1003">Cell membrane</keyword>
<keyword evidence="3 6" id="KW-0812">Transmembrane</keyword>
<feature type="transmembrane region" description="Helical" evidence="6">
    <location>
        <begin position="381"/>
        <end position="404"/>
    </location>
</feature>
<feature type="transmembrane region" description="Helical" evidence="6">
    <location>
        <begin position="7"/>
        <end position="26"/>
    </location>
</feature>
<evidence type="ECO:0000256" key="2">
    <source>
        <dbReference type="ARBA" id="ARBA00022475"/>
    </source>
</evidence>
<dbReference type="InterPro" id="IPR050833">
    <property type="entry name" value="Poly_Biosynth_Transport"/>
</dbReference>
<evidence type="ECO:0000256" key="3">
    <source>
        <dbReference type="ARBA" id="ARBA00022692"/>
    </source>
</evidence>
<accession>A0A0F9NHS0</accession>
<dbReference type="PANTHER" id="PTHR30250:SF11">
    <property type="entry name" value="O-ANTIGEN TRANSPORTER-RELATED"/>
    <property type="match status" value="1"/>
</dbReference>
<reference evidence="7" key="1">
    <citation type="journal article" date="2015" name="Nature">
        <title>Complex archaea that bridge the gap between prokaryotes and eukaryotes.</title>
        <authorList>
            <person name="Spang A."/>
            <person name="Saw J.H."/>
            <person name="Jorgensen S.L."/>
            <person name="Zaremba-Niedzwiedzka K."/>
            <person name="Martijn J."/>
            <person name="Lind A.E."/>
            <person name="van Eijk R."/>
            <person name="Schleper C."/>
            <person name="Guy L."/>
            <person name="Ettema T.J."/>
        </authorList>
    </citation>
    <scope>NUCLEOTIDE SEQUENCE</scope>
</reference>
<dbReference type="EMBL" id="LAZR01003513">
    <property type="protein sequence ID" value="KKN17499.1"/>
    <property type="molecule type" value="Genomic_DNA"/>
</dbReference>
<evidence type="ECO:0000256" key="5">
    <source>
        <dbReference type="ARBA" id="ARBA00023136"/>
    </source>
</evidence>
<feature type="transmembrane region" description="Helical" evidence="6">
    <location>
        <begin position="173"/>
        <end position="192"/>
    </location>
</feature>
<evidence type="ECO:0000256" key="6">
    <source>
        <dbReference type="SAM" id="Phobius"/>
    </source>
</evidence>
<comment type="caution">
    <text evidence="7">The sequence shown here is derived from an EMBL/GenBank/DDBJ whole genome shotgun (WGS) entry which is preliminary data.</text>
</comment>
<organism evidence="7">
    <name type="scientific">marine sediment metagenome</name>
    <dbReference type="NCBI Taxonomy" id="412755"/>
    <lineage>
        <taxon>unclassified sequences</taxon>
        <taxon>metagenomes</taxon>
        <taxon>ecological metagenomes</taxon>
    </lineage>
</organism>
<feature type="transmembrane region" description="Helical" evidence="6">
    <location>
        <begin position="440"/>
        <end position="461"/>
    </location>
</feature>
<evidence type="ECO:0000256" key="4">
    <source>
        <dbReference type="ARBA" id="ARBA00022989"/>
    </source>
</evidence>
<feature type="transmembrane region" description="Helical" evidence="6">
    <location>
        <begin position="292"/>
        <end position="315"/>
    </location>
</feature>
<dbReference type="PANTHER" id="PTHR30250">
    <property type="entry name" value="PST FAMILY PREDICTED COLANIC ACID TRANSPORTER"/>
    <property type="match status" value="1"/>
</dbReference>
<keyword evidence="4 6" id="KW-1133">Transmembrane helix</keyword>
<protein>
    <recommendedName>
        <fullName evidence="8">Polysaccharide biosynthesis protein C-terminal domain-containing protein</fullName>
    </recommendedName>
</protein>
<feature type="transmembrane region" description="Helical" evidence="6">
    <location>
        <begin position="113"/>
        <end position="135"/>
    </location>
</feature>
<comment type="subcellular location">
    <subcellularLocation>
        <location evidence="1">Cell membrane</location>
        <topology evidence="1">Multi-pass membrane protein</topology>
    </subcellularLocation>
</comment>
<evidence type="ECO:0000313" key="7">
    <source>
        <dbReference type="EMBL" id="KKN17499.1"/>
    </source>
</evidence>
<dbReference type="AlphaFoldDB" id="A0A0F9NHS0"/>
<feature type="transmembrane region" description="Helical" evidence="6">
    <location>
        <begin position="79"/>
        <end position="101"/>
    </location>
</feature>
<sequence>MIGRKSFLALISHIVVQICNGIVYFTAVKKFLPLQFGYYQIAGSIILIFSLLSTLGFADTHVKIIAEKKNIDEAFTTYAIIKIIIIIFSAFITSFIVFFQATNGLISNDKEQLWIILIVGISNLFIAISSIYNLSFRGTLKFAKLELPIMIGTICGAIFSLISILIFENFLLYLISLVLTNVIILILYINFGKSFHFTHINFSLIKRYLFLSIPFLIPILLLNLRKSLGPLLFLQFFDEELLGVYSIITSFFSMLVILEKSFIFVLVPSFTQLISDQNSKKLKDSINLFSKYMLIINGIVIIAGVIFAEVFLKYILGQFYFEKGLFFFYGSLLTLLIFPLMIPYSALIIATEKMKMYITVEILFFVFSLISWIFFIPQFNIVGIELGAWIALIPNIIILRLYCIKHFSVDKLKKHEFWNVFMIFILIFFSLFASSKQLPFFFNVLTFLIIIGCYIVFLLFAKIIDKRDIRYILDNINPKKMINYIQEETMNDKN</sequence>